<organism evidence="4 5">
    <name type="scientific">Vibrio zhanjiangensis</name>
    <dbReference type="NCBI Taxonomy" id="1046128"/>
    <lineage>
        <taxon>Bacteria</taxon>
        <taxon>Pseudomonadati</taxon>
        <taxon>Pseudomonadota</taxon>
        <taxon>Gammaproteobacteria</taxon>
        <taxon>Vibrionales</taxon>
        <taxon>Vibrionaceae</taxon>
        <taxon>Vibrio</taxon>
    </lineage>
</organism>
<dbReference type="PANTHER" id="PTHR33607:SF2">
    <property type="entry name" value="ENDONUCLEASE-1"/>
    <property type="match status" value="1"/>
</dbReference>
<accession>A0ABQ6EY78</accession>
<dbReference type="PANTHER" id="PTHR33607">
    <property type="entry name" value="ENDONUCLEASE-1"/>
    <property type="match status" value="1"/>
</dbReference>
<proteinExistence type="inferred from homology"/>
<evidence type="ECO:0000313" key="4">
    <source>
        <dbReference type="EMBL" id="GLT17641.1"/>
    </source>
</evidence>
<name>A0ABQ6EY78_9VIBR</name>
<dbReference type="SUPFAM" id="SSF54060">
    <property type="entry name" value="His-Me finger endonucleases"/>
    <property type="match status" value="1"/>
</dbReference>
<comment type="caution">
    <text evidence="4">The sequence shown here is derived from an EMBL/GenBank/DDBJ whole genome shotgun (WGS) entry which is preliminary data.</text>
</comment>
<dbReference type="InterPro" id="IPR007346">
    <property type="entry name" value="Endonuclease-I"/>
</dbReference>
<protein>
    <submittedName>
        <fullName evidence="4">Deoxyribonuclease</fullName>
    </submittedName>
</protein>
<evidence type="ECO:0000256" key="3">
    <source>
        <dbReference type="ARBA" id="ARBA00022801"/>
    </source>
</evidence>
<dbReference type="InterPro" id="IPR044925">
    <property type="entry name" value="His-Me_finger_sf"/>
</dbReference>
<gene>
    <name evidence="4" type="primary">endA</name>
    <name evidence="4" type="ORF">GCM10007938_14190</name>
</gene>
<comment type="similarity">
    <text evidence="1">Belongs to the EndA/NucM nuclease family.</text>
</comment>
<evidence type="ECO:0000256" key="1">
    <source>
        <dbReference type="ARBA" id="ARBA00006429"/>
    </source>
</evidence>
<keyword evidence="5" id="KW-1185">Reference proteome</keyword>
<dbReference type="EMBL" id="BSPW01000024">
    <property type="protein sequence ID" value="GLT17641.1"/>
    <property type="molecule type" value="Genomic_DNA"/>
</dbReference>
<evidence type="ECO:0000313" key="5">
    <source>
        <dbReference type="Proteomes" id="UP001157138"/>
    </source>
</evidence>
<sequence length="245" mass="28091">MFVARFFVVWLALLPHVVLAMGNASIESFSTSKRLMQKEIFVGELYQRTLYCDASFNMSKYVTLPEGFTTDKYRGRLNKWEAEHVVPAENFGRAFPAWRDGHPDCIDNKGKAYKGRDCASKVSKDYRLMQADLFNLYPAIGSVNAQRQNYNFVMLPNSLSSFGSCDMRIEATKVQPPENARGRIARAYLYMETVYPIYQMSRSQRKLMNAWDSRYPVTAIECEIGKRISAAQQSSNPILEQRCPL</sequence>
<dbReference type="Proteomes" id="UP001157138">
    <property type="component" value="Unassembled WGS sequence"/>
</dbReference>
<keyword evidence="3" id="KW-0378">Hydrolase</keyword>
<reference evidence="5" key="1">
    <citation type="journal article" date="2019" name="Int. J. Syst. Evol. Microbiol.">
        <title>The Global Catalogue of Microorganisms (GCM) 10K type strain sequencing project: providing services to taxonomists for standard genome sequencing and annotation.</title>
        <authorList>
            <consortium name="The Broad Institute Genomics Platform"/>
            <consortium name="The Broad Institute Genome Sequencing Center for Infectious Disease"/>
            <person name="Wu L."/>
            <person name="Ma J."/>
        </authorList>
    </citation>
    <scope>NUCLEOTIDE SEQUENCE [LARGE SCALE GENOMIC DNA]</scope>
    <source>
        <strain evidence="5">NBRC 108723</strain>
    </source>
</reference>
<keyword evidence="2" id="KW-0540">Nuclease</keyword>
<dbReference type="RefSeq" id="WP_284191539.1">
    <property type="nucleotide sequence ID" value="NZ_BSPW01000024.1"/>
</dbReference>
<evidence type="ECO:0000256" key="2">
    <source>
        <dbReference type="ARBA" id="ARBA00022722"/>
    </source>
</evidence>
<dbReference type="Pfam" id="PF04231">
    <property type="entry name" value="Endonuclease_1"/>
    <property type="match status" value="1"/>
</dbReference>